<name>A0A164H6M4_9CRUS</name>
<protein>
    <recommendedName>
        <fullName evidence="3">RNase H type-1 domain-containing protein</fullName>
    </recommendedName>
</protein>
<accession>A0A164H6M4</accession>
<reference evidence="1 2" key="1">
    <citation type="submission" date="2016-03" db="EMBL/GenBank/DDBJ databases">
        <title>EvidentialGene: Evidence-directed Construction of Genes on Genomes.</title>
        <authorList>
            <person name="Gilbert D.G."/>
            <person name="Choi J.-H."/>
            <person name="Mockaitis K."/>
            <person name="Colbourne J."/>
            <person name="Pfrender M."/>
        </authorList>
    </citation>
    <scope>NUCLEOTIDE SEQUENCE [LARGE SCALE GENOMIC DNA]</scope>
    <source>
        <strain evidence="1 2">Xinb3</strain>
        <tissue evidence="1">Complete organism</tissue>
    </source>
</reference>
<dbReference type="PANTHER" id="PTHR33050:SF7">
    <property type="entry name" value="RIBONUCLEASE H"/>
    <property type="match status" value="1"/>
</dbReference>
<comment type="caution">
    <text evidence="1">The sequence shown here is derived from an EMBL/GenBank/DDBJ whole genome shotgun (WGS) entry which is preliminary data.</text>
</comment>
<dbReference type="AlphaFoldDB" id="A0A164H6M4"/>
<evidence type="ECO:0008006" key="3">
    <source>
        <dbReference type="Google" id="ProtNLM"/>
    </source>
</evidence>
<gene>
    <name evidence="1" type="ORF">APZ42_004236</name>
</gene>
<evidence type="ECO:0000313" key="1">
    <source>
        <dbReference type="EMBL" id="KZR99771.1"/>
    </source>
</evidence>
<dbReference type="SUPFAM" id="SSF53098">
    <property type="entry name" value="Ribonuclease H-like"/>
    <property type="match status" value="1"/>
</dbReference>
<dbReference type="CDD" id="cd09275">
    <property type="entry name" value="RNase_HI_RT_DIRS1"/>
    <property type="match status" value="1"/>
</dbReference>
<sequence length="152" mass="16901">MQSKVLIDKNAREDIEWWIENLMSCTGKSLARQAPTLVIFSDASLSGWGAVCNGVRTGGPWTADESNAHINILELRAAYSALQSYADLSRDCLVVLKMDNSTAVYYINKLGGSKCLALCKIALLIAAWCEKRRVTLQPSRSAYRSRWTIEII</sequence>
<dbReference type="OrthoDB" id="6381216at2759"/>
<organism evidence="1 2">
    <name type="scientific">Daphnia magna</name>
    <dbReference type="NCBI Taxonomy" id="35525"/>
    <lineage>
        <taxon>Eukaryota</taxon>
        <taxon>Metazoa</taxon>
        <taxon>Ecdysozoa</taxon>
        <taxon>Arthropoda</taxon>
        <taxon>Crustacea</taxon>
        <taxon>Branchiopoda</taxon>
        <taxon>Diplostraca</taxon>
        <taxon>Cladocera</taxon>
        <taxon>Anomopoda</taxon>
        <taxon>Daphniidae</taxon>
        <taxon>Daphnia</taxon>
    </lineage>
</organism>
<dbReference type="InterPro" id="IPR052055">
    <property type="entry name" value="Hepadnavirus_pol/RT"/>
</dbReference>
<keyword evidence="2" id="KW-1185">Reference proteome</keyword>
<dbReference type="Proteomes" id="UP000076858">
    <property type="component" value="Unassembled WGS sequence"/>
</dbReference>
<dbReference type="PANTHER" id="PTHR33050">
    <property type="entry name" value="REVERSE TRANSCRIPTASE DOMAIN-CONTAINING PROTEIN"/>
    <property type="match status" value="1"/>
</dbReference>
<dbReference type="EMBL" id="LRGB01012680">
    <property type="protein sequence ID" value="KZR99771.1"/>
    <property type="molecule type" value="Genomic_DNA"/>
</dbReference>
<dbReference type="InterPro" id="IPR012337">
    <property type="entry name" value="RNaseH-like_sf"/>
</dbReference>
<proteinExistence type="predicted"/>
<evidence type="ECO:0000313" key="2">
    <source>
        <dbReference type="Proteomes" id="UP000076858"/>
    </source>
</evidence>